<dbReference type="AlphaFoldDB" id="A0A420ISD6"/>
<dbReference type="STRING" id="62708.A0A420ISD6"/>
<dbReference type="InterPro" id="IPR011992">
    <property type="entry name" value="EF-hand-dom_pair"/>
</dbReference>
<name>A0A420ISD6_9PEZI</name>
<dbReference type="Gene3D" id="1.10.238.10">
    <property type="entry name" value="EF-hand"/>
    <property type="match status" value="2"/>
</dbReference>
<gene>
    <name evidence="2" type="ORF">GcM3_072016</name>
</gene>
<organism evidence="2 3">
    <name type="scientific">Golovinomyces cichoracearum</name>
    <dbReference type="NCBI Taxonomy" id="62708"/>
    <lineage>
        <taxon>Eukaryota</taxon>
        <taxon>Fungi</taxon>
        <taxon>Dikarya</taxon>
        <taxon>Ascomycota</taxon>
        <taxon>Pezizomycotina</taxon>
        <taxon>Leotiomycetes</taxon>
        <taxon>Erysiphales</taxon>
        <taxon>Erysiphaceae</taxon>
        <taxon>Golovinomyces</taxon>
    </lineage>
</organism>
<accession>A0A420ISD6</accession>
<reference evidence="2 3" key="1">
    <citation type="journal article" date="2018" name="BMC Genomics">
        <title>Comparative genome analyses reveal sequence features reflecting distinct modes of host-adaptation between dicot and monocot powdery mildew.</title>
        <authorList>
            <person name="Wu Y."/>
            <person name="Ma X."/>
            <person name="Pan Z."/>
            <person name="Kale S.D."/>
            <person name="Song Y."/>
            <person name="King H."/>
            <person name="Zhang Q."/>
            <person name="Presley C."/>
            <person name="Deng X."/>
            <person name="Wei C.I."/>
            <person name="Xiao S."/>
        </authorList>
    </citation>
    <scope>NUCLEOTIDE SEQUENCE [LARGE SCALE GENOMIC DNA]</scope>
    <source>
        <strain evidence="2">UMSG3</strain>
    </source>
</reference>
<evidence type="ECO:0000313" key="3">
    <source>
        <dbReference type="Proteomes" id="UP000283383"/>
    </source>
</evidence>
<feature type="region of interest" description="Disordered" evidence="1">
    <location>
        <begin position="38"/>
        <end position="58"/>
    </location>
</feature>
<protein>
    <submittedName>
        <fullName evidence="2">Putative ef-hand superfamily ca2+-modulated protein</fullName>
    </submittedName>
</protein>
<comment type="caution">
    <text evidence="2">The sequence shown here is derived from an EMBL/GenBank/DDBJ whole genome shotgun (WGS) entry which is preliminary data.</text>
</comment>
<evidence type="ECO:0000313" key="2">
    <source>
        <dbReference type="EMBL" id="RKF77448.1"/>
    </source>
</evidence>
<dbReference type="EMBL" id="MCBQ01007202">
    <property type="protein sequence ID" value="RKF77448.1"/>
    <property type="molecule type" value="Genomic_DNA"/>
</dbReference>
<evidence type="ECO:0000256" key="1">
    <source>
        <dbReference type="SAM" id="MobiDB-lite"/>
    </source>
</evidence>
<sequence>MTQAYRTKLAQKYGLLAVEEQEIYEAFSLFPETTVAASNQESYGRRRGKKSSNDSSIQQQNVFTDYTRIRTQDLRRCLNALSFKTSRPELKQLEARCDPEMRLSLTYESFVDVCAQKLRSRSLNNEDHQREVDEAWALFVREGEKKITTASLREVANAAKVNNVSDDLLDDMILEANGGAGIERGVDKAEFESVMWKAGVWR</sequence>
<dbReference type="Proteomes" id="UP000283383">
    <property type="component" value="Unassembled WGS sequence"/>
</dbReference>
<dbReference type="SUPFAM" id="SSF47473">
    <property type="entry name" value="EF-hand"/>
    <property type="match status" value="1"/>
</dbReference>
<keyword evidence="3" id="KW-1185">Reference proteome</keyword>
<proteinExistence type="predicted"/>